<keyword evidence="2" id="KW-0012">Acyltransferase</keyword>
<dbReference type="AlphaFoldDB" id="A0A4P6EW69"/>
<dbReference type="Gene3D" id="3.40.630.30">
    <property type="match status" value="1"/>
</dbReference>
<dbReference type="PROSITE" id="PS51186">
    <property type="entry name" value="GNAT"/>
    <property type="match status" value="1"/>
</dbReference>
<dbReference type="InterPro" id="IPR016181">
    <property type="entry name" value="Acyl_CoA_acyltransferase"/>
</dbReference>
<evidence type="ECO:0000256" key="2">
    <source>
        <dbReference type="ARBA" id="ARBA00023315"/>
    </source>
</evidence>
<dbReference type="KEGG" id="pprt:ET464_05725"/>
<gene>
    <name evidence="4" type="ORF">ET464_05725</name>
</gene>
<feature type="domain" description="N-acetyltransferase" evidence="3">
    <location>
        <begin position="1"/>
        <end position="133"/>
    </location>
</feature>
<dbReference type="PRINTS" id="PR01754">
    <property type="entry name" value="SACTRNSFRASE"/>
</dbReference>
<accession>A0A4P6EW69</accession>
<dbReference type="GO" id="GO:0016747">
    <property type="term" value="F:acyltransferase activity, transferring groups other than amino-acyl groups"/>
    <property type="evidence" value="ECO:0007669"/>
    <property type="project" value="InterPro"/>
</dbReference>
<dbReference type="SUPFAM" id="SSF55729">
    <property type="entry name" value="Acyl-CoA N-acyltransferases (Nat)"/>
    <property type="match status" value="1"/>
</dbReference>
<dbReference type="InterPro" id="IPR008125">
    <property type="entry name" value="Streptothricin_AcTrfase"/>
</dbReference>
<reference evidence="4 5" key="1">
    <citation type="submission" date="2019-01" db="EMBL/GenBank/DDBJ databases">
        <title>Genome sequencing of strain FW100M-2.</title>
        <authorList>
            <person name="Heo J."/>
            <person name="Kim S.-J."/>
            <person name="Kim J.-S."/>
            <person name="Hong S.-B."/>
            <person name="Kwon S.-W."/>
        </authorList>
    </citation>
    <scope>NUCLEOTIDE SEQUENCE [LARGE SCALE GENOMIC DNA]</scope>
    <source>
        <strain evidence="4 5">FW100M-2</strain>
    </source>
</reference>
<name>A0A4P6EW69_9BACL</name>
<organism evidence="4 5">
    <name type="scientific">Paenibacillus protaetiae</name>
    <dbReference type="NCBI Taxonomy" id="2509456"/>
    <lineage>
        <taxon>Bacteria</taxon>
        <taxon>Bacillati</taxon>
        <taxon>Bacillota</taxon>
        <taxon>Bacilli</taxon>
        <taxon>Bacillales</taxon>
        <taxon>Paenibacillaceae</taxon>
        <taxon>Paenibacillus</taxon>
    </lineage>
</organism>
<evidence type="ECO:0000259" key="3">
    <source>
        <dbReference type="PROSITE" id="PS51186"/>
    </source>
</evidence>
<keyword evidence="5" id="KW-1185">Reference proteome</keyword>
<dbReference type="OrthoDB" id="9800193at2"/>
<dbReference type="InterPro" id="IPR000182">
    <property type="entry name" value="GNAT_dom"/>
</dbReference>
<dbReference type="CDD" id="cd04301">
    <property type="entry name" value="NAT_SF"/>
    <property type="match status" value="1"/>
</dbReference>
<sequence>MFEPRETKFPDDRLDCGPYMDNDHKAILFAFDGDRCVGQLRIVRDWTRFAYIENIAVKKEYRKAGIGRYLFEAGERWAKEKGLRGISLEAQDDNLAACRFYIRMGMQLGGVDAMKYTFNPNIDKALFWYKPFEA</sequence>
<dbReference type="Pfam" id="PF00583">
    <property type="entry name" value="Acetyltransf_1"/>
    <property type="match status" value="1"/>
</dbReference>
<keyword evidence="1 4" id="KW-0808">Transferase</keyword>
<proteinExistence type="predicted"/>
<protein>
    <submittedName>
        <fullName evidence="4">GNAT family N-acetyltransferase</fullName>
    </submittedName>
</protein>
<dbReference type="PANTHER" id="PTHR43420">
    <property type="entry name" value="ACETYLTRANSFERASE"/>
    <property type="match status" value="1"/>
</dbReference>
<dbReference type="InterPro" id="IPR050680">
    <property type="entry name" value="YpeA/RimI_acetyltransf"/>
</dbReference>
<dbReference type="Proteomes" id="UP000293568">
    <property type="component" value="Chromosome"/>
</dbReference>
<evidence type="ECO:0000313" key="4">
    <source>
        <dbReference type="EMBL" id="QAY65959.1"/>
    </source>
</evidence>
<evidence type="ECO:0000256" key="1">
    <source>
        <dbReference type="ARBA" id="ARBA00022679"/>
    </source>
</evidence>
<dbReference type="EMBL" id="CP035492">
    <property type="protein sequence ID" value="QAY65959.1"/>
    <property type="molecule type" value="Genomic_DNA"/>
</dbReference>
<evidence type="ECO:0000313" key="5">
    <source>
        <dbReference type="Proteomes" id="UP000293568"/>
    </source>
</evidence>